<gene>
    <name evidence="1" type="ORF">PHAVU_002G043900g</name>
</gene>
<proteinExistence type="predicted"/>
<organism evidence="1 2">
    <name type="scientific">Phaseolus vulgaris</name>
    <name type="common">Kidney bean</name>
    <name type="synonym">French bean</name>
    <dbReference type="NCBI Taxonomy" id="3885"/>
    <lineage>
        <taxon>Eukaryota</taxon>
        <taxon>Viridiplantae</taxon>
        <taxon>Streptophyta</taxon>
        <taxon>Embryophyta</taxon>
        <taxon>Tracheophyta</taxon>
        <taxon>Spermatophyta</taxon>
        <taxon>Magnoliopsida</taxon>
        <taxon>eudicotyledons</taxon>
        <taxon>Gunneridae</taxon>
        <taxon>Pentapetalae</taxon>
        <taxon>rosids</taxon>
        <taxon>fabids</taxon>
        <taxon>Fabales</taxon>
        <taxon>Fabaceae</taxon>
        <taxon>Papilionoideae</taxon>
        <taxon>50 kb inversion clade</taxon>
        <taxon>NPAAA clade</taxon>
        <taxon>indigoferoid/millettioid clade</taxon>
        <taxon>Phaseoleae</taxon>
        <taxon>Phaseolus</taxon>
    </lineage>
</organism>
<dbReference type="Proteomes" id="UP000000226">
    <property type="component" value="Chromosome 2"/>
</dbReference>
<reference evidence="2" key="1">
    <citation type="journal article" date="2014" name="Nat. Genet.">
        <title>A reference genome for common bean and genome-wide analysis of dual domestications.</title>
        <authorList>
            <person name="Schmutz J."/>
            <person name="McClean P.E."/>
            <person name="Mamidi S."/>
            <person name="Wu G.A."/>
            <person name="Cannon S.B."/>
            <person name="Grimwood J."/>
            <person name="Jenkins J."/>
            <person name="Shu S."/>
            <person name="Song Q."/>
            <person name="Chavarro C."/>
            <person name="Torres-Torres M."/>
            <person name="Geffroy V."/>
            <person name="Moghaddam S.M."/>
            <person name="Gao D."/>
            <person name="Abernathy B."/>
            <person name="Barry K."/>
            <person name="Blair M."/>
            <person name="Brick M.A."/>
            <person name="Chovatia M."/>
            <person name="Gepts P."/>
            <person name="Goodstein D.M."/>
            <person name="Gonzales M."/>
            <person name="Hellsten U."/>
            <person name="Hyten D.L."/>
            <person name="Jia G."/>
            <person name="Kelly J.D."/>
            <person name="Kudrna D."/>
            <person name="Lee R."/>
            <person name="Richard M.M."/>
            <person name="Miklas P.N."/>
            <person name="Osorno J.M."/>
            <person name="Rodrigues J."/>
            <person name="Thareau V."/>
            <person name="Urrea C.A."/>
            <person name="Wang M."/>
            <person name="Yu Y."/>
            <person name="Zhang M."/>
            <person name="Wing R.A."/>
            <person name="Cregan P.B."/>
            <person name="Rokhsar D.S."/>
            <person name="Jackson S.A."/>
        </authorList>
    </citation>
    <scope>NUCLEOTIDE SEQUENCE [LARGE SCALE GENOMIC DNA]</scope>
    <source>
        <strain evidence="2">cv. G19833</strain>
    </source>
</reference>
<dbReference type="EMBL" id="CM002289">
    <property type="protein sequence ID" value="ESW29108.1"/>
    <property type="molecule type" value="Genomic_DNA"/>
</dbReference>
<dbReference type="AlphaFoldDB" id="V7CIC6"/>
<dbReference type="STRING" id="3885.V7CIC6"/>
<accession>V7CIC6</accession>
<dbReference type="OrthoDB" id="58570at2759"/>
<protein>
    <submittedName>
        <fullName evidence="1">Uncharacterized protein</fullName>
    </submittedName>
</protein>
<sequence>MQIIPLITHIRQILKIDVLKYECNDLFPKGNFQWKIYNVFDPICCEYIGNIEHRTKMELGAGSIEKLGIQTSLGCLLGALEKESDEPLHLIPSASLMVNHAHSRDFREAHGIHQWKADLCLESKLYQY</sequence>
<keyword evidence="2" id="KW-1185">Reference proteome</keyword>
<evidence type="ECO:0000313" key="1">
    <source>
        <dbReference type="EMBL" id="ESW29108.1"/>
    </source>
</evidence>
<dbReference type="PANTHER" id="PTHR31479:SF2">
    <property type="entry name" value="ALPHA_BETA-HYDROLASES SUPERFAMILY PROTEIN"/>
    <property type="match status" value="1"/>
</dbReference>
<dbReference type="Gramene" id="ESW29108">
    <property type="protein sequence ID" value="ESW29108"/>
    <property type="gene ID" value="PHAVU_002G043900g"/>
</dbReference>
<dbReference type="PANTHER" id="PTHR31479">
    <property type="entry name" value="ALPHA/BETA-HYDROLASES SUPERFAMILY PROTEIN"/>
    <property type="match status" value="1"/>
</dbReference>
<name>V7CIC6_PHAVU</name>
<evidence type="ECO:0000313" key="2">
    <source>
        <dbReference type="Proteomes" id="UP000000226"/>
    </source>
</evidence>